<dbReference type="EMBL" id="QGNW01000310">
    <property type="protein sequence ID" value="RVW77614.1"/>
    <property type="molecule type" value="Genomic_DNA"/>
</dbReference>
<dbReference type="InterPro" id="IPR036047">
    <property type="entry name" value="F-box-like_dom_sf"/>
</dbReference>
<dbReference type="GO" id="GO:0080037">
    <property type="term" value="P:negative regulation of cytokinin-activated signaling pathway"/>
    <property type="evidence" value="ECO:0007669"/>
    <property type="project" value="InterPro"/>
</dbReference>
<dbReference type="SUPFAM" id="SSF117281">
    <property type="entry name" value="Kelch motif"/>
    <property type="match status" value="1"/>
</dbReference>
<proteinExistence type="predicted"/>
<reference evidence="1 2" key="1">
    <citation type="journal article" date="2018" name="PLoS Genet.">
        <title>Population sequencing reveals clonal diversity and ancestral inbreeding in the grapevine cultivar Chardonnay.</title>
        <authorList>
            <person name="Roach M.J."/>
            <person name="Johnson D.L."/>
            <person name="Bohlmann J."/>
            <person name="van Vuuren H.J."/>
            <person name="Jones S.J."/>
            <person name="Pretorius I.S."/>
            <person name="Schmidt S.A."/>
            <person name="Borneman A.R."/>
        </authorList>
    </citation>
    <scope>NUCLEOTIDE SEQUENCE [LARGE SCALE GENOMIC DNA]</scope>
    <source>
        <strain evidence="2">cv. Chardonnay</strain>
        <tissue evidence="1">Leaf</tissue>
    </source>
</reference>
<organism evidence="1 2">
    <name type="scientific">Vitis vinifera</name>
    <name type="common">Grape</name>
    <dbReference type="NCBI Taxonomy" id="29760"/>
    <lineage>
        <taxon>Eukaryota</taxon>
        <taxon>Viridiplantae</taxon>
        <taxon>Streptophyta</taxon>
        <taxon>Embryophyta</taxon>
        <taxon>Tracheophyta</taxon>
        <taxon>Spermatophyta</taxon>
        <taxon>Magnoliopsida</taxon>
        <taxon>eudicotyledons</taxon>
        <taxon>Gunneridae</taxon>
        <taxon>Pentapetalae</taxon>
        <taxon>rosids</taxon>
        <taxon>Vitales</taxon>
        <taxon>Vitaceae</taxon>
        <taxon>Viteae</taxon>
        <taxon>Vitis</taxon>
    </lineage>
</organism>
<dbReference type="AlphaFoldDB" id="A0A438GZB0"/>
<comment type="caution">
    <text evidence="1">The sequence shown here is derived from an EMBL/GenBank/DDBJ whole genome shotgun (WGS) entry which is preliminary data.</text>
</comment>
<sequence length="355" mass="39953">MDFIPGLPDDVARQCLIRVSYEKFSTIAAVCRVWKSEVEDPAFFRQRKTAGYTRPVFAMAQARVVPNRSSGGMKCPTLAYRVTLLDLETGNWSELPPVPGFSDGLPMFCQLVGVESELVVVGGWDPDTWEISSSVFIYNFLSATWRRGADMPGARRSFFGCAASGLERVVYVAGGHDGEKNALKSALVYDVAKDEWAPLPDMARERDECKGVFHRDEDFLEDSTCPRTCVDGGDMGVYMCHAGEVVALQDSRWQTVDKLPAEIRHTAYMTTWQGKLLVIGCRSFGEAHVAYMLDLKSQRWRKLVAAEEFCVMFSQVAVWRSKWSGMKNEKFLSMLLLFEGYDEMIENFLENAVLT</sequence>
<dbReference type="GO" id="GO:2000762">
    <property type="term" value="P:regulation of phenylpropanoid metabolic process"/>
    <property type="evidence" value="ECO:0007669"/>
    <property type="project" value="InterPro"/>
</dbReference>
<dbReference type="CDD" id="cd22152">
    <property type="entry name" value="F-box_AtAFR-like"/>
    <property type="match status" value="1"/>
</dbReference>
<dbReference type="InterPro" id="IPR015915">
    <property type="entry name" value="Kelch-typ_b-propeller"/>
</dbReference>
<dbReference type="InterPro" id="IPR044595">
    <property type="entry name" value="KMD1-4"/>
</dbReference>
<dbReference type="PANTHER" id="PTHR46407">
    <property type="entry name" value="OS02G0208700 PROTEIN"/>
    <property type="match status" value="1"/>
</dbReference>
<protein>
    <submittedName>
        <fullName evidence="1">F-box/kelch-repeat protein</fullName>
    </submittedName>
</protein>
<dbReference type="Gene3D" id="2.120.10.80">
    <property type="entry name" value="Kelch-type beta propeller"/>
    <property type="match status" value="1"/>
</dbReference>
<dbReference type="PANTHER" id="PTHR46407:SF3">
    <property type="entry name" value="OS02G0208700 PROTEIN"/>
    <property type="match status" value="1"/>
</dbReference>
<dbReference type="SUPFAM" id="SSF81383">
    <property type="entry name" value="F-box domain"/>
    <property type="match status" value="1"/>
</dbReference>
<accession>A0A438GZB0</accession>
<gene>
    <name evidence="1" type="primary">VvCHDp000972_1</name>
    <name evidence="1" type="ORF">CK203_043009</name>
</gene>
<name>A0A438GZB0_VITVI</name>
<dbReference type="Pfam" id="PF01344">
    <property type="entry name" value="Kelch_1"/>
    <property type="match status" value="2"/>
</dbReference>
<evidence type="ECO:0000313" key="1">
    <source>
        <dbReference type="EMBL" id="RVW77614.1"/>
    </source>
</evidence>
<dbReference type="Proteomes" id="UP000288805">
    <property type="component" value="Unassembled WGS sequence"/>
</dbReference>
<dbReference type="InterPro" id="IPR006652">
    <property type="entry name" value="Kelch_1"/>
</dbReference>
<dbReference type="SMART" id="SM00612">
    <property type="entry name" value="Kelch"/>
    <property type="match status" value="2"/>
</dbReference>
<evidence type="ECO:0000313" key="2">
    <source>
        <dbReference type="Proteomes" id="UP000288805"/>
    </source>
</evidence>